<keyword evidence="2" id="KW-1185">Reference proteome</keyword>
<gene>
    <name evidence="1" type="ORF">AWH49_10345</name>
</gene>
<sequence length="61" mass="7258">MWVGDILNWHGALRETISEQRDKSRFFGTSKNYISSKIKTKSVFHKVNRLFFVSKIKKRRG</sequence>
<dbReference type="AlphaFoldDB" id="A0A177L9S2"/>
<reference evidence="1 2" key="1">
    <citation type="submission" date="2016-01" db="EMBL/GenBank/DDBJ databases">
        <title>Investigation of taxonomic status of Bacillus aminovorans.</title>
        <authorList>
            <person name="Verma A."/>
            <person name="Pal Y."/>
            <person name="Krishnamurthi S."/>
        </authorList>
    </citation>
    <scope>NUCLEOTIDE SEQUENCE [LARGE SCALE GENOMIC DNA]</scope>
    <source>
        <strain evidence="1 2">DSM 1314</strain>
    </source>
</reference>
<protein>
    <submittedName>
        <fullName evidence="1">Uncharacterized protein</fullName>
    </submittedName>
</protein>
<organism evidence="1 2">
    <name type="scientific">Domibacillus aminovorans</name>
    <dbReference type="NCBI Taxonomy" id="29332"/>
    <lineage>
        <taxon>Bacteria</taxon>
        <taxon>Bacillati</taxon>
        <taxon>Bacillota</taxon>
        <taxon>Bacilli</taxon>
        <taxon>Bacillales</taxon>
        <taxon>Bacillaceae</taxon>
        <taxon>Domibacillus</taxon>
    </lineage>
</organism>
<evidence type="ECO:0000313" key="1">
    <source>
        <dbReference type="EMBL" id="OAH62353.1"/>
    </source>
</evidence>
<evidence type="ECO:0000313" key="2">
    <source>
        <dbReference type="Proteomes" id="UP000076935"/>
    </source>
</evidence>
<accession>A0A177L9S2</accession>
<proteinExistence type="predicted"/>
<dbReference type="EMBL" id="LQWY01000009">
    <property type="protein sequence ID" value="OAH62353.1"/>
    <property type="molecule type" value="Genomic_DNA"/>
</dbReference>
<dbReference type="Proteomes" id="UP000076935">
    <property type="component" value="Unassembled WGS sequence"/>
</dbReference>
<comment type="caution">
    <text evidence="1">The sequence shown here is derived from an EMBL/GenBank/DDBJ whole genome shotgun (WGS) entry which is preliminary data.</text>
</comment>
<name>A0A177L9S2_9BACI</name>